<comment type="caution">
    <text evidence="2">The sequence shown here is derived from an EMBL/GenBank/DDBJ whole genome shotgun (WGS) entry which is preliminary data.</text>
</comment>
<evidence type="ECO:0000256" key="1">
    <source>
        <dbReference type="SAM" id="MobiDB-lite"/>
    </source>
</evidence>
<evidence type="ECO:0000313" key="3">
    <source>
        <dbReference type="Proteomes" id="UP001145742"/>
    </source>
</evidence>
<accession>A0ABQ9D5Z9</accession>
<name>A0ABQ9D5Z9_9PASS</name>
<proteinExistence type="predicted"/>
<dbReference type="Proteomes" id="UP001145742">
    <property type="component" value="Unassembled WGS sequence"/>
</dbReference>
<reference evidence="2" key="1">
    <citation type="submission" date="2019-10" db="EMBL/GenBank/DDBJ databases">
        <authorList>
            <person name="Soares A.E.R."/>
            <person name="Aleixo A."/>
            <person name="Schneider P."/>
            <person name="Miyaki C.Y."/>
            <person name="Schneider M.P."/>
            <person name="Mello C."/>
            <person name="Vasconcelos A.T.R."/>
        </authorList>
    </citation>
    <scope>NUCLEOTIDE SEQUENCE</scope>
    <source>
        <tissue evidence="2">Muscle</tissue>
    </source>
</reference>
<keyword evidence="3" id="KW-1185">Reference proteome</keyword>
<dbReference type="EMBL" id="WHWB01033947">
    <property type="protein sequence ID" value="KAJ7415444.1"/>
    <property type="molecule type" value="Genomic_DNA"/>
</dbReference>
<feature type="region of interest" description="Disordered" evidence="1">
    <location>
        <begin position="1"/>
        <end position="27"/>
    </location>
</feature>
<organism evidence="2 3">
    <name type="scientific">Willisornis vidua</name>
    <name type="common">Xingu scale-backed antbird</name>
    <dbReference type="NCBI Taxonomy" id="1566151"/>
    <lineage>
        <taxon>Eukaryota</taxon>
        <taxon>Metazoa</taxon>
        <taxon>Chordata</taxon>
        <taxon>Craniata</taxon>
        <taxon>Vertebrata</taxon>
        <taxon>Euteleostomi</taxon>
        <taxon>Archelosauria</taxon>
        <taxon>Archosauria</taxon>
        <taxon>Dinosauria</taxon>
        <taxon>Saurischia</taxon>
        <taxon>Theropoda</taxon>
        <taxon>Coelurosauria</taxon>
        <taxon>Aves</taxon>
        <taxon>Neognathae</taxon>
        <taxon>Neoaves</taxon>
        <taxon>Telluraves</taxon>
        <taxon>Australaves</taxon>
        <taxon>Passeriformes</taxon>
        <taxon>Thamnophilidae</taxon>
        <taxon>Willisornis</taxon>
    </lineage>
</organism>
<protein>
    <submittedName>
        <fullName evidence="2">Uncharacterized protein</fullName>
    </submittedName>
</protein>
<evidence type="ECO:0000313" key="2">
    <source>
        <dbReference type="EMBL" id="KAJ7415444.1"/>
    </source>
</evidence>
<gene>
    <name evidence="2" type="ORF">WISP_78243</name>
</gene>
<sequence>MGVRTLPKSSFAKPDHDDDTDTDTAEKHEHVRVPKLIFSQMWAFSALWQITAHVFDGFLMSVVPVQVPPYNLTGNWVLQQGQANILQTVNLQWAIHGKDFAFRAEVGCITGRGGNGDVTDVGERLSSGISGWDSQGVGINEE</sequence>